<dbReference type="EMBL" id="CM010715">
    <property type="protein sequence ID" value="RZC47856.1"/>
    <property type="molecule type" value="Genomic_DNA"/>
</dbReference>
<keyword evidence="2" id="KW-1185">Reference proteome</keyword>
<name>A0A4Y7IIE7_PAPSO</name>
<evidence type="ECO:0000313" key="2">
    <source>
        <dbReference type="Proteomes" id="UP000316621"/>
    </source>
</evidence>
<proteinExistence type="predicted"/>
<protein>
    <submittedName>
        <fullName evidence="1">Uncharacterized protein</fullName>
    </submittedName>
</protein>
<dbReference type="AlphaFoldDB" id="A0A4Y7IIE7"/>
<gene>
    <name evidence="1" type="ORF">C5167_040799</name>
</gene>
<reference evidence="1 2" key="1">
    <citation type="journal article" date="2018" name="Science">
        <title>The opium poppy genome and morphinan production.</title>
        <authorList>
            <person name="Guo L."/>
            <person name="Winzer T."/>
            <person name="Yang X."/>
            <person name="Li Y."/>
            <person name="Ning Z."/>
            <person name="He Z."/>
            <person name="Teodor R."/>
            <person name="Lu Y."/>
            <person name="Bowser T.A."/>
            <person name="Graham I.A."/>
            <person name="Ye K."/>
        </authorList>
    </citation>
    <scope>NUCLEOTIDE SEQUENCE [LARGE SCALE GENOMIC DNA]</scope>
    <source>
        <strain evidence="2">cv. HN1</strain>
        <tissue evidence="1">Leaves</tissue>
    </source>
</reference>
<accession>A0A4Y7IIE7</accession>
<organism evidence="1 2">
    <name type="scientific">Papaver somniferum</name>
    <name type="common">Opium poppy</name>
    <dbReference type="NCBI Taxonomy" id="3469"/>
    <lineage>
        <taxon>Eukaryota</taxon>
        <taxon>Viridiplantae</taxon>
        <taxon>Streptophyta</taxon>
        <taxon>Embryophyta</taxon>
        <taxon>Tracheophyta</taxon>
        <taxon>Spermatophyta</taxon>
        <taxon>Magnoliopsida</taxon>
        <taxon>Ranunculales</taxon>
        <taxon>Papaveraceae</taxon>
        <taxon>Papaveroideae</taxon>
        <taxon>Papaver</taxon>
    </lineage>
</organism>
<evidence type="ECO:0000313" key="1">
    <source>
        <dbReference type="EMBL" id="RZC47856.1"/>
    </source>
</evidence>
<dbReference type="Gramene" id="RZC47856">
    <property type="protein sequence ID" value="RZC47856"/>
    <property type="gene ID" value="C5167_040799"/>
</dbReference>
<sequence>MLVELFLAQNDYPKVGASTQFQDGDAWLVQMLFSKLIRDNKSSNHSNKDQVVCCRAFRWA</sequence>
<dbReference type="Proteomes" id="UP000316621">
    <property type="component" value="Chromosome 1"/>
</dbReference>